<protein>
    <submittedName>
        <fullName evidence="5">Mannosylglucosyl-3-phosphoglycerate phosphatase</fullName>
    </submittedName>
</protein>
<evidence type="ECO:0000313" key="5">
    <source>
        <dbReference type="EMBL" id="OKP09908.1"/>
    </source>
</evidence>
<evidence type="ECO:0000256" key="2">
    <source>
        <dbReference type="RuleBase" id="RU362119"/>
    </source>
</evidence>
<dbReference type="EMBL" id="MNBE01000429">
    <property type="protein sequence ID" value="OKP09908.1"/>
    <property type="molecule type" value="Genomic_DNA"/>
</dbReference>
<dbReference type="AlphaFoldDB" id="A0A1Q5UBP7"/>
<dbReference type="InterPro" id="IPR008334">
    <property type="entry name" value="5'-Nucleotdase_C"/>
</dbReference>
<dbReference type="PANTHER" id="PTHR11575">
    <property type="entry name" value="5'-NUCLEOTIDASE-RELATED"/>
    <property type="match status" value="1"/>
</dbReference>
<comment type="similarity">
    <text evidence="1 2">Belongs to the 5'-nucleotidase family.</text>
</comment>
<dbReference type="Gene3D" id="3.90.780.10">
    <property type="entry name" value="5'-Nucleotidase, C-terminal domain"/>
    <property type="match status" value="1"/>
</dbReference>
<reference evidence="5 6" key="1">
    <citation type="submission" date="2016-10" db="EMBL/GenBank/DDBJ databases">
        <title>Genome sequence of the ascomycete fungus Penicillium subrubescens.</title>
        <authorList>
            <person name="De Vries R.P."/>
            <person name="Peng M."/>
            <person name="Dilokpimol A."/>
            <person name="Hilden K."/>
            <person name="Makela M.R."/>
            <person name="Grigoriev I."/>
            <person name="Riley R."/>
            <person name="Granchi Z."/>
        </authorList>
    </citation>
    <scope>NUCLEOTIDE SEQUENCE [LARGE SCALE GENOMIC DNA]</scope>
    <source>
        <strain evidence="5 6">CBS 132785</strain>
    </source>
</reference>
<gene>
    <name evidence="5" type="ORF">PENSUB_4683</name>
</gene>
<sequence>MVPILNAIGTAVAIRTIDDFGPDLICEAPSRTVKRLAKELREQGAELVVALTHQREHNDFELANNLPSNLVDIILGGHDHLYAHTLINGIHILRSGSDFKQFSYIEGFRDRDTISGWHFNILRRDIVSSIPEDPDTLQIAARLTSGLDLGFDKPILFTSNPLDGRFSTVRQRESSLGNFICDLLRFYYDTDCALLSGGTIRGDQIYPPGVVKLRDMLSCFPFPDPVTVLRIRGHALLAALENGVSQLPVLEGRFCQVSNVCYGVRLGGPPGSRITFLRVGGNPIESERTYTVATAGYMSRGKDGFSSLHIDRPDVEELVGEDSGAQIVKILRAYSLGLKVLGAWNCRYDKTEGGLPEPPFPNTSPESDKANNLGKTTGLQIHPKREGSNPDDDPLVPNSCIHAITSVSFGSPSFVDHQYCLFIARRAVRRWMRNIGFRTQTLRAIQYDADSPPDWMPTISPQLEGRILVE</sequence>
<evidence type="ECO:0000313" key="6">
    <source>
        <dbReference type="Proteomes" id="UP000186955"/>
    </source>
</evidence>
<dbReference type="Pfam" id="PF02872">
    <property type="entry name" value="5_nucleotid_C"/>
    <property type="match status" value="1"/>
</dbReference>
<dbReference type="InterPro" id="IPR029052">
    <property type="entry name" value="Metallo-depent_PP-like"/>
</dbReference>
<dbReference type="GO" id="GO:0009166">
    <property type="term" value="P:nucleotide catabolic process"/>
    <property type="evidence" value="ECO:0007669"/>
    <property type="project" value="InterPro"/>
</dbReference>
<name>A0A1Q5UBP7_9EURO</name>
<keyword evidence="6" id="KW-1185">Reference proteome</keyword>
<organism evidence="5 6">
    <name type="scientific">Penicillium subrubescens</name>
    <dbReference type="NCBI Taxonomy" id="1316194"/>
    <lineage>
        <taxon>Eukaryota</taxon>
        <taxon>Fungi</taxon>
        <taxon>Dikarya</taxon>
        <taxon>Ascomycota</taxon>
        <taxon>Pezizomycotina</taxon>
        <taxon>Eurotiomycetes</taxon>
        <taxon>Eurotiomycetidae</taxon>
        <taxon>Eurotiales</taxon>
        <taxon>Aspergillaceae</taxon>
        <taxon>Penicillium</taxon>
    </lineage>
</organism>
<dbReference type="SUPFAM" id="SSF56300">
    <property type="entry name" value="Metallo-dependent phosphatases"/>
    <property type="match status" value="1"/>
</dbReference>
<dbReference type="GO" id="GO:0016787">
    <property type="term" value="F:hydrolase activity"/>
    <property type="evidence" value="ECO:0007669"/>
    <property type="project" value="UniProtKB-KW"/>
</dbReference>
<feature type="region of interest" description="Disordered" evidence="3">
    <location>
        <begin position="355"/>
        <end position="392"/>
    </location>
</feature>
<dbReference type="STRING" id="1316194.A0A1Q5UBP7"/>
<evidence type="ECO:0000256" key="3">
    <source>
        <dbReference type="SAM" id="MobiDB-lite"/>
    </source>
</evidence>
<keyword evidence="2" id="KW-0547">Nucleotide-binding</keyword>
<dbReference type="PANTHER" id="PTHR11575:SF48">
    <property type="entry name" value="5'-NUCLEOTIDASE"/>
    <property type="match status" value="1"/>
</dbReference>
<evidence type="ECO:0000256" key="1">
    <source>
        <dbReference type="ARBA" id="ARBA00006654"/>
    </source>
</evidence>
<dbReference type="PRINTS" id="PR01607">
    <property type="entry name" value="APYRASEFAMLY"/>
</dbReference>
<comment type="caution">
    <text evidence="5">The sequence shown here is derived from an EMBL/GenBank/DDBJ whole genome shotgun (WGS) entry which is preliminary data.</text>
</comment>
<dbReference type="SUPFAM" id="SSF55816">
    <property type="entry name" value="5'-nucleotidase (syn. UDP-sugar hydrolase), C-terminal domain"/>
    <property type="match status" value="1"/>
</dbReference>
<evidence type="ECO:0000259" key="4">
    <source>
        <dbReference type="Pfam" id="PF02872"/>
    </source>
</evidence>
<dbReference type="Proteomes" id="UP000186955">
    <property type="component" value="Unassembled WGS sequence"/>
</dbReference>
<dbReference type="InterPro" id="IPR036907">
    <property type="entry name" value="5'-Nucleotdase_C_sf"/>
</dbReference>
<accession>A0A1Q5UBP7</accession>
<proteinExistence type="inferred from homology"/>
<feature type="domain" description="5'-Nucleotidase C-terminal" evidence="4">
    <location>
        <begin position="158"/>
        <end position="306"/>
    </location>
</feature>
<keyword evidence="2" id="KW-0378">Hydrolase</keyword>
<dbReference type="InterPro" id="IPR006179">
    <property type="entry name" value="5_nucleotidase/apyrase"/>
</dbReference>
<dbReference type="GO" id="GO:0000166">
    <property type="term" value="F:nucleotide binding"/>
    <property type="evidence" value="ECO:0007669"/>
    <property type="project" value="UniProtKB-KW"/>
</dbReference>
<dbReference type="Gene3D" id="3.60.21.10">
    <property type="match status" value="1"/>
</dbReference>